<dbReference type="AlphaFoldDB" id="A0A9W9SCX3"/>
<keyword evidence="2" id="KW-1185">Reference proteome</keyword>
<evidence type="ECO:0000313" key="2">
    <source>
        <dbReference type="Proteomes" id="UP001147747"/>
    </source>
</evidence>
<dbReference type="RefSeq" id="XP_056481396.1">
    <property type="nucleotide sequence ID" value="XM_056637889.1"/>
</dbReference>
<protein>
    <submittedName>
        <fullName evidence="1">Uncharacterized protein</fullName>
    </submittedName>
</protein>
<evidence type="ECO:0000313" key="1">
    <source>
        <dbReference type="EMBL" id="KAJ5376366.1"/>
    </source>
</evidence>
<name>A0A9W9SCX3_9EURO</name>
<comment type="caution">
    <text evidence="1">The sequence shown here is derived from an EMBL/GenBank/DDBJ whole genome shotgun (WGS) entry which is preliminary data.</text>
</comment>
<gene>
    <name evidence="1" type="ORF">N7509_013252</name>
</gene>
<dbReference type="Proteomes" id="UP001147747">
    <property type="component" value="Unassembled WGS sequence"/>
</dbReference>
<dbReference type="EMBL" id="JAPZBU010000012">
    <property type="protein sequence ID" value="KAJ5376366.1"/>
    <property type="molecule type" value="Genomic_DNA"/>
</dbReference>
<reference evidence="1" key="2">
    <citation type="journal article" date="2023" name="IMA Fungus">
        <title>Comparative genomic study of the Penicillium genus elucidates a diverse pangenome and 15 lateral gene transfer events.</title>
        <authorList>
            <person name="Petersen C."/>
            <person name="Sorensen T."/>
            <person name="Nielsen M.R."/>
            <person name="Sondergaard T.E."/>
            <person name="Sorensen J.L."/>
            <person name="Fitzpatrick D.A."/>
            <person name="Frisvad J.C."/>
            <person name="Nielsen K.L."/>
        </authorList>
    </citation>
    <scope>NUCLEOTIDE SEQUENCE</scope>
    <source>
        <strain evidence="1">IBT 29677</strain>
    </source>
</reference>
<organism evidence="1 2">
    <name type="scientific">Penicillium cosmopolitanum</name>
    <dbReference type="NCBI Taxonomy" id="1131564"/>
    <lineage>
        <taxon>Eukaryota</taxon>
        <taxon>Fungi</taxon>
        <taxon>Dikarya</taxon>
        <taxon>Ascomycota</taxon>
        <taxon>Pezizomycotina</taxon>
        <taxon>Eurotiomycetes</taxon>
        <taxon>Eurotiomycetidae</taxon>
        <taxon>Eurotiales</taxon>
        <taxon>Aspergillaceae</taxon>
        <taxon>Penicillium</taxon>
    </lineage>
</organism>
<dbReference type="OrthoDB" id="10270975at2759"/>
<dbReference type="GeneID" id="81376869"/>
<proteinExistence type="predicted"/>
<accession>A0A9W9SCX3</accession>
<reference evidence="1" key="1">
    <citation type="submission" date="2022-12" db="EMBL/GenBank/DDBJ databases">
        <authorList>
            <person name="Petersen C."/>
        </authorList>
    </citation>
    <scope>NUCLEOTIDE SEQUENCE</scope>
    <source>
        <strain evidence="1">IBT 29677</strain>
    </source>
</reference>
<sequence>MEPRTGDFVDLADVHRAEDKHLPSRAALRSPMHPSWLISPGFRFVVVSVADSTGWVERGWGAKELRRVMP</sequence>